<gene>
    <name evidence="2" type="ORF">RDB_LOCUS103049</name>
</gene>
<evidence type="ECO:0000313" key="3">
    <source>
        <dbReference type="Proteomes" id="UP000663846"/>
    </source>
</evidence>
<reference evidence="2" key="1">
    <citation type="submission" date="2021-01" db="EMBL/GenBank/DDBJ databases">
        <authorList>
            <person name="Kaushik A."/>
        </authorList>
    </citation>
    <scope>NUCLEOTIDE SEQUENCE</scope>
    <source>
        <strain evidence="2">AG1-1C</strain>
    </source>
</reference>
<feature type="region of interest" description="Disordered" evidence="1">
    <location>
        <begin position="28"/>
        <end position="53"/>
    </location>
</feature>
<organism evidence="2 3">
    <name type="scientific">Rhizoctonia solani</name>
    <dbReference type="NCBI Taxonomy" id="456999"/>
    <lineage>
        <taxon>Eukaryota</taxon>
        <taxon>Fungi</taxon>
        <taxon>Dikarya</taxon>
        <taxon>Basidiomycota</taxon>
        <taxon>Agaricomycotina</taxon>
        <taxon>Agaricomycetes</taxon>
        <taxon>Cantharellales</taxon>
        <taxon>Ceratobasidiaceae</taxon>
        <taxon>Rhizoctonia</taxon>
    </lineage>
</organism>
<protein>
    <recommendedName>
        <fullName evidence="4">BTB domain-containing protein</fullName>
    </recommendedName>
</protein>
<accession>A0A8H2XN01</accession>
<evidence type="ECO:0008006" key="4">
    <source>
        <dbReference type="Google" id="ProtNLM"/>
    </source>
</evidence>
<name>A0A8H2XN01_9AGAM</name>
<dbReference type="AlphaFoldDB" id="A0A8H2XN01"/>
<dbReference type="EMBL" id="CAJMWS010000326">
    <property type="protein sequence ID" value="CAE6428233.1"/>
    <property type="molecule type" value="Genomic_DNA"/>
</dbReference>
<comment type="caution">
    <text evidence="2">The sequence shown here is derived from an EMBL/GenBank/DDBJ whole genome shotgun (WGS) entry which is preliminary data.</text>
</comment>
<sequence>MSPSTRQSRSGVSTPTSGYSVLSVSNVESISSSRRSSRTASTSTTVSRAPPMHQDFSHTDSLIELWTPDRAFLVHELKLNKFSVFAERIQKARRRMRSPTDIRHGSPNVNIVVSQPGEDIRNMLLVIYASVAHSHIMPPFDVDILTSALKVASKYKYPALRRYAINELEKNHDLPAIRRIQLSDTVSIPEWEIAAFAELCRRHEPISTDEAEILGIHRFIDISRIREEEQISGYYPAYRSGSWNSRITKSRWDRASRKVYGRG</sequence>
<evidence type="ECO:0000256" key="1">
    <source>
        <dbReference type="SAM" id="MobiDB-lite"/>
    </source>
</evidence>
<evidence type="ECO:0000313" key="2">
    <source>
        <dbReference type="EMBL" id="CAE6428233.1"/>
    </source>
</evidence>
<proteinExistence type="predicted"/>
<feature type="compositionally biased region" description="Low complexity" evidence="1">
    <location>
        <begin position="28"/>
        <end position="48"/>
    </location>
</feature>
<dbReference type="Proteomes" id="UP000663846">
    <property type="component" value="Unassembled WGS sequence"/>
</dbReference>